<dbReference type="GO" id="GO:0006313">
    <property type="term" value="P:DNA transposition"/>
    <property type="evidence" value="ECO:0007669"/>
    <property type="project" value="InterPro"/>
</dbReference>
<dbReference type="GO" id="GO:0004803">
    <property type="term" value="F:transposase activity"/>
    <property type="evidence" value="ECO:0007669"/>
    <property type="project" value="InterPro"/>
</dbReference>
<dbReference type="GO" id="GO:0043565">
    <property type="term" value="F:sequence-specific DNA binding"/>
    <property type="evidence" value="ECO:0007669"/>
    <property type="project" value="InterPro"/>
</dbReference>
<dbReference type="AlphaFoldDB" id="U5QGL5"/>
<keyword evidence="2" id="KW-1185">Reference proteome</keyword>
<dbReference type="InterPro" id="IPR002514">
    <property type="entry name" value="Transposase_8"/>
</dbReference>
<name>U5QGL5_GLOK1</name>
<accession>U5QGL5</accession>
<dbReference type="eggNOG" id="COG2963">
    <property type="taxonomic scope" value="Bacteria"/>
</dbReference>
<evidence type="ECO:0000313" key="1">
    <source>
        <dbReference type="EMBL" id="AGY58018.1"/>
    </source>
</evidence>
<dbReference type="Gene3D" id="1.10.10.10">
    <property type="entry name" value="Winged helix-like DNA-binding domain superfamily/Winged helix DNA-binding domain"/>
    <property type="match status" value="1"/>
</dbReference>
<dbReference type="InterPro" id="IPR036388">
    <property type="entry name" value="WH-like_DNA-bd_sf"/>
</dbReference>
<dbReference type="STRING" id="1183438.GKIL_1772"/>
<dbReference type="SUPFAM" id="SSF48295">
    <property type="entry name" value="TrpR-like"/>
    <property type="match status" value="1"/>
</dbReference>
<dbReference type="HOGENOM" id="CLU_027402_36_1_3"/>
<protein>
    <submittedName>
        <fullName evidence="1">Transposase IS3/IS911 family protein</fullName>
    </submittedName>
</protein>
<gene>
    <name evidence="1" type="ORF">GKIL_1772</name>
</gene>
<organism evidence="1 2">
    <name type="scientific">Gloeobacter kilaueensis (strain ATCC BAA-2537 / CCAP 1431/1 / ULC 316 / JS1)</name>
    <dbReference type="NCBI Taxonomy" id="1183438"/>
    <lineage>
        <taxon>Bacteria</taxon>
        <taxon>Bacillati</taxon>
        <taxon>Cyanobacteriota</taxon>
        <taxon>Cyanophyceae</taxon>
        <taxon>Gloeobacterales</taxon>
        <taxon>Gloeobacteraceae</taxon>
        <taxon>Gloeobacter</taxon>
    </lineage>
</organism>
<dbReference type="Proteomes" id="UP000017396">
    <property type="component" value="Chromosome"/>
</dbReference>
<dbReference type="InterPro" id="IPR010921">
    <property type="entry name" value="Trp_repressor/repl_initiator"/>
</dbReference>
<dbReference type="KEGG" id="glj:GKIL_1772"/>
<reference evidence="1 2" key="1">
    <citation type="journal article" date="2013" name="PLoS ONE">
        <title>Cultivation and Complete Genome Sequencing of Gloeobacter kilaueensis sp. nov., from a Lava Cave in Kilauea Caldera, Hawai'i.</title>
        <authorList>
            <person name="Saw J.H."/>
            <person name="Schatz M."/>
            <person name="Brown M.V."/>
            <person name="Kunkel D.D."/>
            <person name="Foster J.S."/>
            <person name="Shick H."/>
            <person name="Christensen S."/>
            <person name="Hou S."/>
            <person name="Wan X."/>
            <person name="Donachie S.P."/>
        </authorList>
    </citation>
    <scope>NUCLEOTIDE SEQUENCE [LARGE SCALE GENOMIC DNA]</scope>
    <source>
        <strain evidence="2">JS</strain>
    </source>
</reference>
<dbReference type="EMBL" id="CP003587">
    <property type="protein sequence ID" value="AGY58018.1"/>
    <property type="molecule type" value="Genomic_DNA"/>
</dbReference>
<dbReference type="Pfam" id="PF01527">
    <property type="entry name" value="HTH_Tnp_1"/>
    <property type="match status" value="1"/>
</dbReference>
<sequence length="94" mass="10806">MTQSRKKYTPEFKAKVALHAIKGEQTIAELAKFYELHPVQISHWKKQLLDSAASIFACPRATKDSQQTVAVDELYRQIGELKVERDFLARKCAR</sequence>
<proteinExistence type="predicted"/>
<evidence type="ECO:0000313" key="2">
    <source>
        <dbReference type="Proteomes" id="UP000017396"/>
    </source>
</evidence>